<dbReference type="Proteomes" id="UP000432350">
    <property type="component" value="Unassembled WGS sequence"/>
</dbReference>
<proteinExistence type="predicted"/>
<evidence type="ECO:0000313" key="1">
    <source>
        <dbReference type="EMBL" id="VXC44134.1"/>
    </source>
</evidence>
<accession>A0A653YQJ8</accession>
<dbReference type="AlphaFoldDB" id="A0A653YQJ8"/>
<dbReference type="RefSeq" id="WP_159333244.1">
    <property type="nucleotide sequence ID" value="NZ_LR733857.1"/>
</dbReference>
<dbReference type="EMBL" id="CABWMV010000003">
    <property type="protein sequence ID" value="VXC44134.1"/>
    <property type="molecule type" value="Genomic_DNA"/>
</dbReference>
<name>A0A653YQJ8_SPHMU</name>
<evidence type="ECO:0000313" key="2">
    <source>
        <dbReference type="Proteomes" id="UP000432350"/>
    </source>
</evidence>
<organism evidence="1 2">
    <name type="scientific">Sphingobacterium multivorum</name>
    <dbReference type="NCBI Taxonomy" id="28454"/>
    <lineage>
        <taxon>Bacteria</taxon>
        <taxon>Pseudomonadati</taxon>
        <taxon>Bacteroidota</taxon>
        <taxon>Sphingobacteriia</taxon>
        <taxon>Sphingobacteriales</taxon>
        <taxon>Sphingobacteriaceae</taxon>
        <taxon>Sphingobacterium</taxon>
    </lineage>
</organism>
<gene>
    <name evidence="1" type="ORF">SPHINGO8BC_110235</name>
</gene>
<sequence>MAAPFAVITDNGVVLDVAQDSKLTVKFVSSAFNEDTVMKGSFSYPVVFPFTEKNDAAFSYGRFLENRLGRKTIDVNLSFLGMSWKRGRVEYDVSSKGYDAFIVVDNSLVADLMRDVTVPQVFTETKNGKFVSHKSIRIDASGASVNDRILTINNSVGGYPFCMPTYINPMATGELEVVDDGSGSVDFEKSVINDFSDGYVVQESSLYGAFFYWTWIIKEVCSFLGFKAVGSYLDDHFVKSIIIDNTGVRQGSDILASGTINPAQHLPTLSIADFIKALRNDHKVIVYFDSQNQIAHFEKSTKVLSQPNRMDISDAQIKNSMTIKRQPTGAYKLMTKTDDADEMYKVLPYEGSVIIGYTDTFKEAPMTIGRPFMWAFNLWGIENVRLPRKTQTGNCYGDPLNGKSAYNADNEYGKNSFALRLLSYKGSFGLGGTVHIAESTSDDIGNQDRTFDNSLMLGGDKGIINKFTLPWYSFYCISEQVELQAKLNINQFMAINPLQKLFISGENRAKVELLMDEVTFEPSRNNETVFAKIVGYPHYDLNAIASGFRVVVNSPETIQPEGKLYAKVFMEIKPGNNQYRTYADLVIEFYQDSQTSIHALSVNNMHVHIDRQVRNFDDGTTREEGPYGDDVVSSNRVILRSNVDRYWYRYGGKDALMYYYVSDSSPLHDKFEVVGQWIKQLDGTYVAY</sequence>
<reference evidence="1 2" key="1">
    <citation type="submission" date="2019-10" db="EMBL/GenBank/DDBJ databases">
        <authorList>
            <person name="Karimi E."/>
        </authorList>
    </citation>
    <scope>NUCLEOTIDE SEQUENCE [LARGE SCALE GENOMIC DNA]</scope>
    <source>
        <strain evidence="1">Sphingobacterium sp. 8BC</strain>
    </source>
</reference>
<protein>
    <submittedName>
        <fullName evidence="1">Uncharacterized protein</fullName>
    </submittedName>
</protein>